<evidence type="ECO:0000256" key="8">
    <source>
        <dbReference type="ARBA" id="ARBA00023136"/>
    </source>
</evidence>
<dbReference type="Gene3D" id="2.60.40.3110">
    <property type="match status" value="1"/>
</dbReference>
<dbReference type="PANTHER" id="PTHR30451">
    <property type="entry name" value="OUTER MEMBRANE USHER PROTEIN"/>
    <property type="match status" value="1"/>
</dbReference>
<feature type="chain" id="PRO_5035418585" evidence="11">
    <location>
        <begin position="23"/>
        <end position="733"/>
    </location>
</feature>
<dbReference type="Gene3D" id="2.60.40.2610">
    <property type="entry name" value="Outer membrane usher protein FimD, plug domain"/>
    <property type="match status" value="1"/>
</dbReference>
<evidence type="ECO:0000256" key="3">
    <source>
        <dbReference type="ARBA" id="ARBA00022448"/>
    </source>
</evidence>
<keyword evidence="9" id="KW-0998">Cell outer membrane</keyword>
<sequence>MTLRYSPLMLALLAAIPVNALAKTQVILNNAWKGAITLDIDNDFPCLTRPLMEEWGVITPLLERLEWDVKGCLTQETMQHFHLQYWYRPQAQLLTLLFPDAALNAQQNGVSTSRWDDGINAFFMNYRLDVNRTNAHYSWDTTGTDANLALESGLNVGAWRLRYQNTLWREKSGEHGSYSNGYSLWRSVRALRSRLTLGDDYTSSNMFDSMAYRGVRLASDQAMFPDRWRPYNPWINGYARSEAEVSISQNGERVYRIHVPPGPFIIRDFYPPDDQGNLELTIQESDGTERTRTLPYSIMPNLMQHNKVDYEVVVGRFKPWHGIEMDKERFWQTTLSWGAWPGLTLFAGFQQGVRYLGQVVGMGGNLGAFGALSMDVSTARYRQNAQNLDGAVWRLRYAKAFLSTETNLTAQLQWYPDGSKYRSLEEKISREAALKSDWDDDTTLRALKGQVEINQNFGEDSSVSLIWERTRGRRYTGNSDSLTLSVNTNWRDVDISLYGGYERARNYPTQTTLGINVSIPFAFGSRVTNVGYLSELASRGESSHGMNIYGSAGEDNNLRYDVTAKHVVHSTDELNASLGWQYNAGQLNVSTTRGGGRRDWHADTSGSVLVHGGGVTLGQTLGSTSALVEVPNTPGVGFYNQFGSTTNREGELLVSYMTPWRVNRVTMDTYALPEEMHFDNDELEAVPTDGAIVRLRFDPPQKEKDKGKDKDKKTDKDDNGDNDDNDDNDDNEE</sequence>
<comment type="subcellular location">
    <subcellularLocation>
        <location evidence="1">Cell outer membrane</location>
        <topology evidence="1">Multi-pass membrane protein</topology>
    </subcellularLocation>
</comment>
<evidence type="ECO:0000256" key="5">
    <source>
        <dbReference type="ARBA" id="ARBA00022558"/>
    </source>
</evidence>
<organism evidence="13 14">
    <name type="scientific">Tenebrionibacter intestinalis</name>
    <dbReference type="NCBI Taxonomy" id="2799638"/>
    <lineage>
        <taxon>Bacteria</taxon>
        <taxon>Pseudomonadati</taxon>
        <taxon>Pseudomonadota</taxon>
        <taxon>Gammaproteobacteria</taxon>
        <taxon>Enterobacterales</taxon>
        <taxon>Enterobacteriaceae</taxon>
        <taxon>Tenebrionibacter/Tenebrionicola group</taxon>
        <taxon>Tenebrionibacter</taxon>
    </lineage>
</organism>
<evidence type="ECO:0000256" key="7">
    <source>
        <dbReference type="ARBA" id="ARBA00022729"/>
    </source>
</evidence>
<dbReference type="SUPFAM" id="SSF141729">
    <property type="entry name" value="FimD N-terminal domain-like"/>
    <property type="match status" value="1"/>
</dbReference>
<keyword evidence="7 11" id="KW-0732">Signal</keyword>
<evidence type="ECO:0000256" key="9">
    <source>
        <dbReference type="ARBA" id="ARBA00023237"/>
    </source>
</evidence>
<proteinExistence type="inferred from homology"/>
<dbReference type="GO" id="GO:0015473">
    <property type="term" value="F:fimbrial usher porin activity"/>
    <property type="evidence" value="ECO:0007669"/>
    <property type="project" value="InterPro"/>
</dbReference>
<evidence type="ECO:0000256" key="4">
    <source>
        <dbReference type="ARBA" id="ARBA00022452"/>
    </source>
</evidence>
<dbReference type="Proteomes" id="UP000659047">
    <property type="component" value="Unassembled WGS sequence"/>
</dbReference>
<evidence type="ECO:0000259" key="12">
    <source>
        <dbReference type="Pfam" id="PF13954"/>
    </source>
</evidence>
<dbReference type="InterPro" id="IPR037224">
    <property type="entry name" value="PapC_N_sf"/>
</dbReference>
<keyword evidence="6" id="KW-0812">Transmembrane</keyword>
<keyword evidence="5" id="KW-1029">Fimbrium biogenesis</keyword>
<dbReference type="AlphaFoldDB" id="A0A8K0V129"/>
<dbReference type="Pfam" id="PF00577">
    <property type="entry name" value="Usher"/>
    <property type="match status" value="1"/>
</dbReference>
<keyword evidence="3" id="KW-0813">Transport</keyword>
<accession>A0A8K0V129</accession>
<protein>
    <submittedName>
        <fullName evidence="13">Fimbrial biogenesis outer membrane usher protein</fullName>
    </submittedName>
</protein>
<feature type="compositionally biased region" description="Basic and acidic residues" evidence="10">
    <location>
        <begin position="695"/>
        <end position="719"/>
    </location>
</feature>
<dbReference type="RefSeq" id="WP_238712937.1">
    <property type="nucleotide sequence ID" value="NZ_JAEPBH010000009.1"/>
</dbReference>
<evidence type="ECO:0000256" key="11">
    <source>
        <dbReference type="SAM" id="SignalP"/>
    </source>
</evidence>
<evidence type="ECO:0000256" key="10">
    <source>
        <dbReference type="SAM" id="MobiDB-lite"/>
    </source>
</evidence>
<evidence type="ECO:0000313" key="13">
    <source>
        <dbReference type="EMBL" id="MBK4714716.1"/>
    </source>
</evidence>
<dbReference type="InterPro" id="IPR025885">
    <property type="entry name" value="PapC_N"/>
</dbReference>
<feature type="signal peptide" evidence="11">
    <location>
        <begin position="1"/>
        <end position="22"/>
    </location>
</feature>
<dbReference type="Pfam" id="PF13954">
    <property type="entry name" value="PapC_N"/>
    <property type="match status" value="1"/>
</dbReference>
<comment type="caution">
    <text evidence="13">The sequence shown here is derived from an EMBL/GenBank/DDBJ whole genome shotgun (WGS) entry which is preliminary data.</text>
</comment>
<feature type="region of interest" description="Disordered" evidence="10">
    <location>
        <begin position="690"/>
        <end position="733"/>
    </location>
</feature>
<dbReference type="EMBL" id="JAEPBH010000009">
    <property type="protein sequence ID" value="MBK4714716.1"/>
    <property type="molecule type" value="Genomic_DNA"/>
</dbReference>
<feature type="domain" description="PapC N-terminal" evidence="12">
    <location>
        <begin position="25"/>
        <end position="128"/>
    </location>
</feature>
<evidence type="ECO:0000256" key="2">
    <source>
        <dbReference type="ARBA" id="ARBA00008064"/>
    </source>
</evidence>
<feature type="compositionally biased region" description="Acidic residues" evidence="10">
    <location>
        <begin position="720"/>
        <end position="733"/>
    </location>
</feature>
<keyword evidence="8" id="KW-0472">Membrane</keyword>
<dbReference type="GO" id="GO:0009297">
    <property type="term" value="P:pilus assembly"/>
    <property type="evidence" value="ECO:0007669"/>
    <property type="project" value="InterPro"/>
</dbReference>
<gene>
    <name evidence="13" type="ORF">JJB97_05080</name>
</gene>
<evidence type="ECO:0000256" key="1">
    <source>
        <dbReference type="ARBA" id="ARBA00004571"/>
    </source>
</evidence>
<keyword evidence="14" id="KW-1185">Reference proteome</keyword>
<dbReference type="PANTHER" id="PTHR30451:SF21">
    <property type="entry name" value="FIMBRIAL USHER DOMAIN-CONTAINING PROTEIN YDET-RELATED"/>
    <property type="match status" value="1"/>
</dbReference>
<name>A0A8K0V129_9ENTR</name>
<dbReference type="GO" id="GO:0009279">
    <property type="term" value="C:cell outer membrane"/>
    <property type="evidence" value="ECO:0007669"/>
    <property type="project" value="UniProtKB-SubCell"/>
</dbReference>
<evidence type="ECO:0000256" key="6">
    <source>
        <dbReference type="ARBA" id="ARBA00022692"/>
    </source>
</evidence>
<keyword evidence="4" id="KW-1134">Transmembrane beta strand</keyword>
<reference evidence="13" key="1">
    <citation type="submission" date="2021-01" db="EMBL/GenBank/DDBJ databases">
        <title>Intestinitalea alba gen. nov., sp. nov., a novel genus of the family Enterobacteriaceae, isolated from the gut of the plastic-eating mealworm Tenebrio molitor L.</title>
        <authorList>
            <person name="Yang Y."/>
        </authorList>
    </citation>
    <scope>NUCLEOTIDE SEQUENCE</scope>
    <source>
        <strain evidence="13">BIT-L3</strain>
    </source>
</reference>
<comment type="similarity">
    <text evidence="2">Belongs to the fimbrial export usher family.</text>
</comment>
<dbReference type="InterPro" id="IPR042186">
    <property type="entry name" value="FimD_plug_dom"/>
</dbReference>
<dbReference type="InterPro" id="IPR000015">
    <property type="entry name" value="Fimb_usher"/>
</dbReference>
<dbReference type="Gene3D" id="3.10.20.410">
    <property type="match status" value="1"/>
</dbReference>
<evidence type="ECO:0000313" key="14">
    <source>
        <dbReference type="Proteomes" id="UP000659047"/>
    </source>
</evidence>